<dbReference type="GO" id="GO:0097176">
    <property type="term" value="P:epoxide metabolic process"/>
    <property type="evidence" value="ECO:0007669"/>
    <property type="project" value="TreeGrafter"/>
</dbReference>
<dbReference type="PANTHER" id="PTHR21661">
    <property type="entry name" value="EPOXIDE HYDROLASE 1-RELATED"/>
    <property type="match status" value="1"/>
</dbReference>
<comment type="caution">
    <text evidence="5">The sequence shown here is derived from an EMBL/GenBank/DDBJ whole genome shotgun (WGS) entry which is preliminary data.</text>
</comment>
<proteinExistence type="inferred from homology"/>
<evidence type="ECO:0000256" key="1">
    <source>
        <dbReference type="ARBA" id="ARBA00010088"/>
    </source>
</evidence>
<organism evidence="5 6">
    <name type="scientific">Fonsecaea monophora</name>
    <dbReference type="NCBI Taxonomy" id="254056"/>
    <lineage>
        <taxon>Eukaryota</taxon>
        <taxon>Fungi</taxon>
        <taxon>Dikarya</taxon>
        <taxon>Ascomycota</taxon>
        <taxon>Pezizomycotina</taxon>
        <taxon>Eurotiomycetes</taxon>
        <taxon>Chaetothyriomycetidae</taxon>
        <taxon>Chaetothyriales</taxon>
        <taxon>Herpotrichiellaceae</taxon>
        <taxon>Fonsecaea</taxon>
    </lineage>
</organism>
<evidence type="ECO:0000313" key="5">
    <source>
        <dbReference type="EMBL" id="OAG45125.1"/>
    </source>
</evidence>
<gene>
    <name evidence="5" type="ORF">AYO21_00473</name>
</gene>
<dbReference type="InterPro" id="IPR029058">
    <property type="entry name" value="AB_hydrolase_fold"/>
</dbReference>
<dbReference type="PRINTS" id="PR00412">
    <property type="entry name" value="EPOXHYDRLASE"/>
</dbReference>
<dbReference type="PANTHER" id="PTHR21661:SF35">
    <property type="entry name" value="EPOXIDE HYDROLASE"/>
    <property type="match status" value="1"/>
</dbReference>
<dbReference type="PIRSF" id="PIRSF001112">
    <property type="entry name" value="Epoxide_hydrolase"/>
    <property type="match status" value="1"/>
</dbReference>
<feature type="domain" description="Epoxide hydrolase N-terminal" evidence="4">
    <location>
        <begin position="5"/>
        <end position="114"/>
    </location>
</feature>
<evidence type="ECO:0000259" key="4">
    <source>
        <dbReference type="Pfam" id="PF06441"/>
    </source>
</evidence>
<evidence type="ECO:0000256" key="2">
    <source>
        <dbReference type="ARBA" id="ARBA00022797"/>
    </source>
</evidence>
<keyword evidence="3" id="KW-0378">Hydrolase</keyword>
<keyword evidence="6" id="KW-1185">Reference proteome</keyword>
<dbReference type="AlphaFoldDB" id="A0A177FLK4"/>
<dbReference type="OrthoDB" id="7130006at2759"/>
<dbReference type="GeneID" id="34595655"/>
<dbReference type="EMBL" id="LVKK01000002">
    <property type="protein sequence ID" value="OAG45125.1"/>
    <property type="molecule type" value="Genomic_DNA"/>
</dbReference>
<dbReference type="RefSeq" id="XP_022517077.1">
    <property type="nucleotide sequence ID" value="XM_022650463.1"/>
</dbReference>
<dbReference type="InterPro" id="IPR000639">
    <property type="entry name" value="Epox_hydrolase-like"/>
</dbReference>
<dbReference type="Gene3D" id="3.40.50.1820">
    <property type="entry name" value="alpha/beta hydrolase"/>
    <property type="match status" value="1"/>
</dbReference>
<name>A0A177FLK4_9EURO</name>
<evidence type="ECO:0000256" key="3">
    <source>
        <dbReference type="ARBA" id="ARBA00022801"/>
    </source>
</evidence>
<comment type="similarity">
    <text evidence="1">Belongs to the peptidase S33 family.</text>
</comment>
<dbReference type="InterPro" id="IPR016292">
    <property type="entry name" value="Epoxide_hydrolase"/>
</dbReference>
<protein>
    <recommendedName>
        <fullName evidence="4">Epoxide hydrolase N-terminal domain-containing protein</fullName>
    </recommendedName>
</protein>
<dbReference type="InterPro" id="IPR010497">
    <property type="entry name" value="Epoxide_hydro_N"/>
</dbReference>
<reference evidence="5 6" key="1">
    <citation type="submission" date="2016-03" db="EMBL/GenBank/DDBJ databases">
        <title>Draft genome sequence of the Fonsecaea monophora CBS 269.37.</title>
        <authorList>
            <person name="Bombassaro A."/>
            <person name="Vinicius W.A."/>
            <person name="De Hoog S."/>
            <person name="Sun J."/>
            <person name="Souza E.M."/>
            <person name="Raittz R.T."/>
            <person name="Costa F."/>
            <person name="Leao A.C."/>
            <person name="Tadra-Sfeir M.Z."/>
            <person name="Baura V."/>
            <person name="Balsanelli E."/>
            <person name="Pedrosa F.O."/>
            <person name="Moreno L.F."/>
            <person name="Steffens M.B."/>
            <person name="Xi L."/>
            <person name="Bocca A.L."/>
            <person name="Felipe M.S."/>
            <person name="Teixeira M."/>
            <person name="Telles Filho F.Q."/>
            <person name="Azevedo C.M."/>
            <person name="Gomes R."/>
            <person name="Vicente V.A."/>
        </authorList>
    </citation>
    <scope>NUCLEOTIDE SEQUENCE [LARGE SCALE GENOMIC DNA]</scope>
    <source>
        <strain evidence="5 6">CBS 269.37</strain>
    </source>
</reference>
<evidence type="ECO:0000313" key="6">
    <source>
        <dbReference type="Proteomes" id="UP000077002"/>
    </source>
</evidence>
<dbReference type="SUPFAM" id="SSF53474">
    <property type="entry name" value="alpha/beta-Hydrolases"/>
    <property type="match status" value="1"/>
</dbReference>
<sequence length="412" mass="46938">MAVPQQFKCYIGEERLAKLQKRLELTELPSELEGVEPWTRGTPLSEIHRLHEYWMRGFDWRKAERDINLYPQFISEIEVEGFGAQSVHFMHVKSNNENAIPLLFVHGWPGSFHEASKIVPLLTAVSDDFPSFHVVAPSLPSFGFSGSVQKKGFHSGKHAEALHKLMLSLGYTQYGESHLPLTIPMLLFELAELIAILSYSYPEHCKAHHLNMVVASQPSEDQFPQLVEKIKKTPISEQEQMGLDRSQKFFSEGMAYALMHAQRPQTIAYSMVDSPIGLLAWIYEKLHAWTDAYPWTDDEILTWVCTYYFSTAGPHAPAQWYHENYYSECVSTVTKYIDVKLGVSRFPLEIVQMPRLWAHTLGPIVFERNHDAGGHFAAWERPQALVDDLREMFGKNGGAFECVVGKSGYKTG</sequence>
<dbReference type="Proteomes" id="UP000077002">
    <property type="component" value="Unassembled WGS sequence"/>
</dbReference>
<keyword evidence="2" id="KW-0058">Aromatic hydrocarbons catabolism</keyword>
<dbReference type="Pfam" id="PF06441">
    <property type="entry name" value="EHN"/>
    <property type="match status" value="1"/>
</dbReference>
<accession>A0A177FLK4</accession>
<dbReference type="GO" id="GO:0004301">
    <property type="term" value="F:epoxide hydrolase activity"/>
    <property type="evidence" value="ECO:0007669"/>
    <property type="project" value="TreeGrafter"/>
</dbReference>